<reference evidence="2" key="1">
    <citation type="submission" date="2021-03" db="EMBL/GenBank/DDBJ databases">
        <title>Comparative genomics and phylogenomic investigation of the class Geoglossomycetes provide insights into ecological specialization and systematics.</title>
        <authorList>
            <person name="Melie T."/>
            <person name="Pirro S."/>
            <person name="Miller A.N."/>
            <person name="Quandt A."/>
        </authorList>
    </citation>
    <scope>NUCLEOTIDE SEQUENCE</scope>
    <source>
        <strain evidence="2">CAQ_001_2017</strain>
    </source>
</reference>
<evidence type="ECO:0000259" key="1">
    <source>
        <dbReference type="Pfam" id="PF23155"/>
    </source>
</evidence>
<dbReference type="Proteomes" id="UP000750711">
    <property type="component" value="Unassembled WGS sequence"/>
</dbReference>
<evidence type="ECO:0000313" key="2">
    <source>
        <dbReference type="EMBL" id="KAH0555813.1"/>
    </source>
</evidence>
<name>A0A9P8L7I1_9PEZI</name>
<comment type="caution">
    <text evidence="2">The sequence shown here is derived from an EMBL/GenBank/DDBJ whole genome shotgun (WGS) entry which is preliminary data.</text>
</comment>
<dbReference type="AlphaFoldDB" id="A0A9P8L7I1"/>
<dbReference type="Pfam" id="PF23155">
    <property type="entry name" value="DUF7053"/>
    <property type="match status" value="1"/>
</dbReference>
<dbReference type="InterPro" id="IPR055481">
    <property type="entry name" value="DUF7053"/>
</dbReference>
<proteinExistence type="predicted"/>
<accession>A0A9P8L7I1</accession>
<sequence length="181" mass="19514">MLESTGAFVLETAFPASATPESVLRILHDHGAMFGLSPLVKSHRLVSPSDDVSSEPPSAAVSPDTAKPLTYEVTEAIPLLPGGLWTTNSTSKVELTNLPDGLRTVEHAGAGIEGTIRWTVGRREKGEGGGDGNGAVWLREEAEVRCNMFLVSFVKWTMKKSHVAMHKKLLEVWGEKEEGGH</sequence>
<keyword evidence="3" id="KW-1185">Reference proteome</keyword>
<dbReference type="PANTHER" id="PTHR38117">
    <property type="entry name" value="NACHT AND WD40 DOMAIN PROTEIN"/>
    <property type="match status" value="1"/>
</dbReference>
<evidence type="ECO:0000313" key="3">
    <source>
        <dbReference type="Proteomes" id="UP000750711"/>
    </source>
</evidence>
<dbReference type="EMBL" id="JAGHQM010001345">
    <property type="protein sequence ID" value="KAH0555813.1"/>
    <property type="molecule type" value="Genomic_DNA"/>
</dbReference>
<dbReference type="PANTHER" id="PTHR38117:SF2">
    <property type="entry name" value="NACHT AND WD40 DOMAIN PROTEIN"/>
    <property type="match status" value="1"/>
</dbReference>
<gene>
    <name evidence="2" type="ORF">GP486_006243</name>
</gene>
<protein>
    <recommendedName>
        <fullName evidence="1">DUF7053 domain-containing protein</fullName>
    </recommendedName>
</protein>
<feature type="domain" description="DUF7053" evidence="1">
    <location>
        <begin position="7"/>
        <end position="171"/>
    </location>
</feature>
<organism evidence="2 3">
    <name type="scientific">Trichoglossum hirsutum</name>
    <dbReference type="NCBI Taxonomy" id="265104"/>
    <lineage>
        <taxon>Eukaryota</taxon>
        <taxon>Fungi</taxon>
        <taxon>Dikarya</taxon>
        <taxon>Ascomycota</taxon>
        <taxon>Pezizomycotina</taxon>
        <taxon>Geoglossomycetes</taxon>
        <taxon>Geoglossales</taxon>
        <taxon>Geoglossaceae</taxon>
        <taxon>Trichoglossum</taxon>
    </lineage>
</organism>